<dbReference type="KEGG" id="lyj:FKV23_15030"/>
<dbReference type="InterPro" id="IPR041233">
    <property type="entry name" value="Melibiase_C"/>
</dbReference>
<dbReference type="Proteomes" id="UP000317199">
    <property type="component" value="Chromosome"/>
</dbReference>
<dbReference type="PROSITE" id="PS00512">
    <property type="entry name" value="ALPHA_GALACTOSIDASE"/>
    <property type="match status" value="1"/>
</dbReference>
<dbReference type="Gene3D" id="3.20.20.70">
    <property type="entry name" value="Aldolase class I"/>
    <property type="match status" value="1"/>
</dbReference>
<dbReference type="PANTHER" id="PTHR11452">
    <property type="entry name" value="ALPHA-GALACTOSIDASE/ALPHA-N-ACETYLGALACTOSAMINIDASE"/>
    <property type="match status" value="1"/>
</dbReference>
<keyword evidence="5 8" id="KW-0378">Hydrolase</keyword>
<dbReference type="GO" id="GO:0004557">
    <property type="term" value="F:alpha-galactosidase activity"/>
    <property type="evidence" value="ECO:0007669"/>
    <property type="project" value="UniProtKB-EC"/>
</dbReference>
<evidence type="ECO:0000313" key="12">
    <source>
        <dbReference type="Proteomes" id="UP000317199"/>
    </source>
</evidence>
<proteinExistence type="inferred from homology"/>
<dbReference type="GO" id="GO:0016052">
    <property type="term" value="P:carbohydrate catabolic process"/>
    <property type="evidence" value="ECO:0007669"/>
    <property type="project" value="UniProtKB-ARBA"/>
</dbReference>
<dbReference type="EMBL" id="CP041242">
    <property type="protein sequence ID" value="QDH71259.1"/>
    <property type="molecule type" value="Genomic_DNA"/>
</dbReference>
<dbReference type="InterPro" id="IPR017853">
    <property type="entry name" value="GH"/>
</dbReference>
<evidence type="ECO:0000256" key="9">
    <source>
        <dbReference type="SAM" id="SignalP"/>
    </source>
</evidence>
<keyword evidence="6 8" id="KW-1015">Disulfide bond</keyword>
<dbReference type="InterPro" id="IPR000111">
    <property type="entry name" value="Glyco_hydro_27/36_CS"/>
</dbReference>
<evidence type="ECO:0000313" key="11">
    <source>
        <dbReference type="EMBL" id="QDH71259.1"/>
    </source>
</evidence>
<feature type="signal peptide" evidence="9">
    <location>
        <begin position="1"/>
        <end position="25"/>
    </location>
</feature>
<gene>
    <name evidence="11" type="ORF">FKV23_15030</name>
</gene>
<dbReference type="OrthoDB" id="9807519at2"/>
<name>A0A514BW76_9GAMM</name>
<dbReference type="CDD" id="cd14792">
    <property type="entry name" value="GH27"/>
    <property type="match status" value="1"/>
</dbReference>
<dbReference type="Pfam" id="PF17801">
    <property type="entry name" value="Melibiase_C"/>
    <property type="match status" value="1"/>
</dbReference>
<evidence type="ECO:0000256" key="3">
    <source>
        <dbReference type="ARBA" id="ARBA00012755"/>
    </source>
</evidence>
<reference evidence="11 12" key="1">
    <citation type="submission" date="2019-06" db="EMBL/GenBank/DDBJ databases">
        <title>Lysobacter alkalisoli sp. nov. isolated from saline-alkali soil.</title>
        <authorList>
            <person name="Sun J.-Q."/>
            <person name="Xu L."/>
        </authorList>
    </citation>
    <scope>NUCLEOTIDE SEQUENCE [LARGE SCALE GENOMIC DNA]</scope>
    <source>
        <strain evidence="11 12">SJ-36</strain>
    </source>
</reference>
<evidence type="ECO:0000256" key="2">
    <source>
        <dbReference type="ARBA" id="ARBA00009743"/>
    </source>
</evidence>
<dbReference type="InterPro" id="IPR013785">
    <property type="entry name" value="Aldolase_TIM"/>
</dbReference>
<keyword evidence="7 8" id="KW-0326">Glycosidase</keyword>
<protein>
    <recommendedName>
        <fullName evidence="3 8">Alpha-galactosidase</fullName>
        <ecNumber evidence="3 8">3.2.1.22</ecNumber>
    </recommendedName>
    <alternativeName>
        <fullName evidence="8">Melibiase</fullName>
    </alternativeName>
</protein>
<sequence>MLRFVRRAAHAVILFGFAAAAPAYAHETLKLDAPKPLLAPTPPMGWNSWNKYGCDIDEALVRRQADAMAASGMKDAGYQYIVIDDCWQKSRDADGNIVADPERFPSGIKALADYVHSKGLKFGLYSDAGVLTCGGRPGSAGYEFQDARQYAKWGVDYLKYDWCYTGTRDAEAAYTLMAKALRESGRDIVLSICEWGDNHPERWAQPVGHLWRTTGDIFDAWEGRKDYSLGMVNILDLQVERWRHSGPNAWNDPDMLEVGNGGMTTTEYESHFSLWAMLAAPLIAGNDLSAMDADTLRILTNTDVIAVDQDPLGQQARRIWKQDDLEIWARPLKGGEHAVVLFNRGEAPAEMKVDWDQLNLPAGLTANVKDLWSKKVSENVRGSYGGTVAPHGVIMVRITPVL</sequence>
<dbReference type="AlphaFoldDB" id="A0A514BW76"/>
<dbReference type="InterPro" id="IPR002241">
    <property type="entry name" value="Glyco_hydro_27"/>
</dbReference>
<feature type="domain" description="Alpha galactosidase C-terminal" evidence="10">
    <location>
        <begin position="323"/>
        <end position="398"/>
    </location>
</feature>
<comment type="similarity">
    <text evidence="2 8">Belongs to the glycosyl hydrolase 27 family.</text>
</comment>
<evidence type="ECO:0000256" key="7">
    <source>
        <dbReference type="ARBA" id="ARBA00023295"/>
    </source>
</evidence>
<dbReference type="Pfam" id="PF16499">
    <property type="entry name" value="Melibiase_2"/>
    <property type="match status" value="1"/>
</dbReference>
<dbReference type="InterPro" id="IPR013780">
    <property type="entry name" value="Glyco_hydro_b"/>
</dbReference>
<evidence type="ECO:0000256" key="6">
    <source>
        <dbReference type="ARBA" id="ARBA00023157"/>
    </source>
</evidence>
<evidence type="ECO:0000256" key="5">
    <source>
        <dbReference type="ARBA" id="ARBA00022801"/>
    </source>
</evidence>
<dbReference type="FunFam" id="3.20.20.70:FF:000202">
    <property type="entry name" value="Alpha-galactosidase"/>
    <property type="match status" value="1"/>
</dbReference>
<evidence type="ECO:0000256" key="1">
    <source>
        <dbReference type="ARBA" id="ARBA00001255"/>
    </source>
</evidence>
<evidence type="ECO:0000256" key="8">
    <source>
        <dbReference type="RuleBase" id="RU361168"/>
    </source>
</evidence>
<evidence type="ECO:0000256" key="4">
    <source>
        <dbReference type="ARBA" id="ARBA00022729"/>
    </source>
</evidence>
<keyword evidence="4 9" id="KW-0732">Signal</keyword>
<organism evidence="11 12">
    <name type="scientific">Marilutibacter alkalisoli</name>
    <dbReference type="NCBI Taxonomy" id="2591633"/>
    <lineage>
        <taxon>Bacteria</taxon>
        <taxon>Pseudomonadati</taxon>
        <taxon>Pseudomonadota</taxon>
        <taxon>Gammaproteobacteria</taxon>
        <taxon>Lysobacterales</taxon>
        <taxon>Lysobacteraceae</taxon>
        <taxon>Marilutibacter</taxon>
    </lineage>
</organism>
<dbReference type="RefSeq" id="WP_141624591.1">
    <property type="nucleotide sequence ID" value="NZ_CP041242.1"/>
</dbReference>
<keyword evidence="12" id="KW-1185">Reference proteome</keyword>
<dbReference type="FunFam" id="2.60.40.1180:FF:000008">
    <property type="entry name" value="Alpha-galactosidase"/>
    <property type="match status" value="1"/>
</dbReference>
<dbReference type="EC" id="3.2.1.22" evidence="3 8"/>
<comment type="catalytic activity">
    <reaction evidence="1 8">
        <text>Hydrolysis of terminal, non-reducing alpha-D-galactose residues in alpha-D-galactosides, including galactose oligosaccharides, galactomannans and galactolipids.</text>
        <dbReference type="EC" id="3.2.1.22"/>
    </reaction>
</comment>
<dbReference type="Gene3D" id="2.60.40.1180">
    <property type="entry name" value="Golgi alpha-mannosidase II"/>
    <property type="match status" value="1"/>
</dbReference>
<dbReference type="PANTHER" id="PTHR11452:SF75">
    <property type="entry name" value="ALPHA-GALACTOSIDASE MEL1"/>
    <property type="match status" value="1"/>
</dbReference>
<dbReference type="SUPFAM" id="SSF51445">
    <property type="entry name" value="(Trans)glycosidases"/>
    <property type="match status" value="1"/>
</dbReference>
<dbReference type="PRINTS" id="PR00740">
    <property type="entry name" value="GLHYDRLASE27"/>
</dbReference>
<evidence type="ECO:0000259" key="10">
    <source>
        <dbReference type="Pfam" id="PF17801"/>
    </source>
</evidence>
<feature type="chain" id="PRO_5021972931" description="Alpha-galactosidase" evidence="9">
    <location>
        <begin position="26"/>
        <end position="402"/>
    </location>
</feature>
<accession>A0A514BW76</accession>
<dbReference type="SUPFAM" id="SSF51011">
    <property type="entry name" value="Glycosyl hydrolase domain"/>
    <property type="match status" value="1"/>
</dbReference>